<organism evidence="8 9">
    <name type="scientific">Aphanomyces euteiches</name>
    <dbReference type="NCBI Taxonomy" id="100861"/>
    <lineage>
        <taxon>Eukaryota</taxon>
        <taxon>Sar</taxon>
        <taxon>Stramenopiles</taxon>
        <taxon>Oomycota</taxon>
        <taxon>Saprolegniomycetes</taxon>
        <taxon>Saprolegniales</taxon>
        <taxon>Verrucalvaceae</taxon>
        <taxon>Aphanomyces</taxon>
    </lineage>
</organism>
<reference evidence="8 9" key="1">
    <citation type="submission" date="2019-07" db="EMBL/GenBank/DDBJ databases">
        <title>Genomics analysis of Aphanomyces spp. identifies a new class of oomycete effector associated with host adaptation.</title>
        <authorList>
            <person name="Gaulin E."/>
        </authorList>
    </citation>
    <scope>NUCLEOTIDE SEQUENCE [LARGE SCALE GENOMIC DNA]</scope>
    <source>
        <strain evidence="8 9">ATCC 201684</strain>
    </source>
</reference>
<comment type="caution">
    <text evidence="8">The sequence shown here is derived from an EMBL/GenBank/DDBJ whole genome shotgun (WGS) entry which is preliminary data.</text>
</comment>
<proteinExistence type="inferred from homology"/>
<accession>A0A6G0WJX8</accession>
<evidence type="ECO:0000256" key="2">
    <source>
        <dbReference type="ARBA" id="ARBA00009172"/>
    </source>
</evidence>
<feature type="transmembrane region" description="Helical" evidence="6">
    <location>
        <begin position="435"/>
        <end position="454"/>
    </location>
</feature>
<keyword evidence="5 6" id="KW-0472">Membrane</keyword>
<evidence type="ECO:0000256" key="1">
    <source>
        <dbReference type="ARBA" id="ARBA00004141"/>
    </source>
</evidence>
<dbReference type="Pfam" id="PF05978">
    <property type="entry name" value="UNC-93"/>
    <property type="match status" value="1"/>
</dbReference>
<keyword evidence="9" id="KW-1185">Reference proteome</keyword>
<dbReference type="InterPro" id="IPR036259">
    <property type="entry name" value="MFS_trans_sf"/>
</dbReference>
<comment type="similarity">
    <text evidence="2">Belongs to the unc-93 family.</text>
</comment>
<name>A0A6G0WJX8_9STRA</name>
<evidence type="ECO:0000256" key="4">
    <source>
        <dbReference type="ARBA" id="ARBA00022989"/>
    </source>
</evidence>
<evidence type="ECO:0000256" key="5">
    <source>
        <dbReference type="ARBA" id="ARBA00023136"/>
    </source>
</evidence>
<feature type="transmembrane region" description="Helical" evidence="6">
    <location>
        <begin position="172"/>
        <end position="194"/>
    </location>
</feature>
<dbReference type="SUPFAM" id="SSF103473">
    <property type="entry name" value="MFS general substrate transporter"/>
    <property type="match status" value="1"/>
</dbReference>
<dbReference type="EMBL" id="VJMJ01000193">
    <property type="protein sequence ID" value="KAF0727524.1"/>
    <property type="molecule type" value="Genomic_DNA"/>
</dbReference>
<feature type="transmembrane region" description="Helical" evidence="6">
    <location>
        <begin position="138"/>
        <end position="160"/>
    </location>
</feature>
<evidence type="ECO:0000256" key="3">
    <source>
        <dbReference type="ARBA" id="ARBA00022692"/>
    </source>
</evidence>
<feature type="chain" id="PRO_5026343367" description="Major facilitator superfamily (MFS) profile domain-containing protein" evidence="7">
    <location>
        <begin position="28"/>
        <end position="463"/>
    </location>
</feature>
<comment type="subcellular location">
    <subcellularLocation>
        <location evidence="1">Membrane</location>
        <topology evidence="1">Multi-pass membrane protein</topology>
    </subcellularLocation>
</comment>
<feature type="transmembrane region" description="Helical" evidence="6">
    <location>
        <begin position="81"/>
        <end position="102"/>
    </location>
</feature>
<feature type="signal peptide" evidence="7">
    <location>
        <begin position="1"/>
        <end position="27"/>
    </location>
</feature>
<evidence type="ECO:0008006" key="10">
    <source>
        <dbReference type="Google" id="ProtNLM"/>
    </source>
</evidence>
<keyword evidence="4 6" id="KW-1133">Transmembrane helix</keyword>
<feature type="transmembrane region" description="Helical" evidence="6">
    <location>
        <begin position="408"/>
        <end position="429"/>
    </location>
</feature>
<feature type="transmembrane region" description="Helical" evidence="6">
    <location>
        <begin position="370"/>
        <end position="396"/>
    </location>
</feature>
<dbReference type="GO" id="GO:0016020">
    <property type="term" value="C:membrane"/>
    <property type="evidence" value="ECO:0007669"/>
    <property type="project" value="UniProtKB-SubCell"/>
</dbReference>
<keyword evidence="3 6" id="KW-0812">Transmembrane</keyword>
<evidence type="ECO:0000313" key="8">
    <source>
        <dbReference type="EMBL" id="KAF0727524.1"/>
    </source>
</evidence>
<dbReference type="PANTHER" id="PTHR19444">
    <property type="entry name" value="UNC-93 RELATED"/>
    <property type="match status" value="1"/>
</dbReference>
<evidence type="ECO:0000256" key="6">
    <source>
        <dbReference type="SAM" id="Phobius"/>
    </source>
</evidence>
<dbReference type="Proteomes" id="UP000481153">
    <property type="component" value="Unassembled WGS sequence"/>
</dbReference>
<dbReference type="AlphaFoldDB" id="A0A6G0WJX8"/>
<evidence type="ECO:0000256" key="7">
    <source>
        <dbReference type="SAM" id="SignalP"/>
    </source>
</evidence>
<feature type="transmembrane region" description="Helical" evidence="6">
    <location>
        <begin position="346"/>
        <end position="364"/>
    </location>
</feature>
<dbReference type="Gene3D" id="1.20.1250.20">
    <property type="entry name" value="MFS general substrate transporter like domains"/>
    <property type="match status" value="2"/>
</dbReference>
<gene>
    <name evidence="8" type="ORF">Ae201684_014354</name>
</gene>
<protein>
    <recommendedName>
        <fullName evidence="10">Major facilitator superfamily (MFS) profile domain-containing protein</fullName>
    </recommendedName>
</protein>
<evidence type="ECO:0000313" key="9">
    <source>
        <dbReference type="Proteomes" id="UP000481153"/>
    </source>
</evidence>
<dbReference type="VEuPathDB" id="FungiDB:AeMF1_002539"/>
<dbReference type="PANTHER" id="PTHR19444:SF13">
    <property type="entry name" value="PROTEIN UNC-93 HOMOLOG A"/>
    <property type="match status" value="1"/>
</dbReference>
<feature type="transmembrane region" description="Helical" evidence="6">
    <location>
        <begin position="214"/>
        <end position="239"/>
    </location>
</feature>
<dbReference type="InterPro" id="IPR051951">
    <property type="entry name" value="UNC-93_regulatory"/>
</dbReference>
<dbReference type="InterPro" id="IPR010291">
    <property type="entry name" value="Ion_channel_UNC-93"/>
</dbReference>
<feature type="transmembrane region" description="Helical" evidence="6">
    <location>
        <begin position="114"/>
        <end position="132"/>
    </location>
</feature>
<sequence>MIQATACLQSALLLSTAFFLIFTASSGLDTLMTSVIPGKCDDCLEGEPNGICQEGNVCHDKVAISCDRVCEAPFQECTSSLGTTILGLAYLTFMLSAIAGPFVTKQFGEQRSMVGSSLAMLYGVVNLIVALNPTKTQLHWFVMIPASIITGFSSSVIWISQASYLTHLSVTYASLQGLPTTSSALGLFTGLFFVGYNMSQISGNLVSSIVLGSLAWSTATLFIIYIVFALSGTFLLSLLPTTSQLALEEDVPTEKTLLIDSVAPSTWISLWNMAQDPRMVLLAPTMIFHGLQQGFVTGEFTSHVIRKSLGSASIGYVMEVYGLVNVASAYVFGKLADRLGPSVGQFLGFVLAFTAYAVCYWANLSTCGDQWTLVLCTAILLSLVDTATTTLVNVILGREFVSDTIDAFSLFRVYHAGAASFSFLVFGYLSFQDRLVVLMTVVCLATVSFTLFCIRHRHETTIS</sequence>
<keyword evidence="7" id="KW-0732">Signal</keyword>